<evidence type="ECO:0000313" key="2">
    <source>
        <dbReference type="EMBL" id="KAF1978489.1"/>
    </source>
</evidence>
<gene>
    <name evidence="2" type="ORF">BU23DRAFT_498558</name>
</gene>
<proteinExistence type="predicted"/>
<name>A0A6A5VPM9_9PLEO</name>
<feature type="region of interest" description="Disordered" evidence="1">
    <location>
        <begin position="53"/>
        <end position="122"/>
    </location>
</feature>
<organism evidence="2 3">
    <name type="scientific">Bimuria novae-zelandiae CBS 107.79</name>
    <dbReference type="NCBI Taxonomy" id="1447943"/>
    <lineage>
        <taxon>Eukaryota</taxon>
        <taxon>Fungi</taxon>
        <taxon>Dikarya</taxon>
        <taxon>Ascomycota</taxon>
        <taxon>Pezizomycotina</taxon>
        <taxon>Dothideomycetes</taxon>
        <taxon>Pleosporomycetidae</taxon>
        <taxon>Pleosporales</taxon>
        <taxon>Massarineae</taxon>
        <taxon>Didymosphaeriaceae</taxon>
        <taxon>Bimuria</taxon>
    </lineage>
</organism>
<reference evidence="2" key="1">
    <citation type="journal article" date="2020" name="Stud. Mycol.">
        <title>101 Dothideomycetes genomes: a test case for predicting lifestyles and emergence of pathogens.</title>
        <authorList>
            <person name="Haridas S."/>
            <person name="Albert R."/>
            <person name="Binder M."/>
            <person name="Bloem J."/>
            <person name="Labutti K."/>
            <person name="Salamov A."/>
            <person name="Andreopoulos B."/>
            <person name="Baker S."/>
            <person name="Barry K."/>
            <person name="Bills G."/>
            <person name="Bluhm B."/>
            <person name="Cannon C."/>
            <person name="Castanera R."/>
            <person name="Culley D."/>
            <person name="Daum C."/>
            <person name="Ezra D."/>
            <person name="Gonzalez J."/>
            <person name="Henrissat B."/>
            <person name="Kuo A."/>
            <person name="Liang C."/>
            <person name="Lipzen A."/>
            <person name="Lutzoni F."/>
            <person name="Magnuson J."/>
            <person name="Mondo S."/>
            <person name="Nolan M."/>
            <person name="Ohm R."/>
            <person name="Pangilinan J."/>
            <person name="Park H.-J."/>
            <person name="Ramirez L."/>
            <person name="Alfaro M."/>
            <person name="Sun H."/>
            <person name="Tritt A."/>
            <person name="Yoshinaga Y."/>
            <person name="Zwiers L.-H."/>
            <person name="Turgeon B."/>
            <person name="Goodwin S."/>
            <person name="Spatafora J."/>
            <person name="Crous P."/>
            <person name="Grigoriev I."/>
        </authorList>
    </citation>
    <scope>NUCLEOTIDE SEQUENCE</scope>
    <source>
        <strain evidence="2">CBS 107.79</strain>
    </source>
</reference>
<dbReference type="EMBL" id="ML976660">
    <property type="protein sequence ID" value="KAF1978489.1"/>
    <property type="molecule type" value="Genomic_DNA"/>
</dbReference>
<dbReference type="AlphaFoldDB" id="A0A6A5VPM9"/>
<evidence type="ECO:0000313" key="3">
    <source>
        <dbReference type="Proteomes" id="UP000800036"/>
    </source>
</evidence>
<evidence type="ECO:0000256" key="1">
    <source>
        <dbReference type="SAM" id="MobiDB-lite"/>
    </source>
</evidence>
<dbReference type="Proteomes" id="UP000800036">
    <property type="component" value="Unassembled WGS sequence"/>
</dbReference>
<feature type="non-terminal residue" evidence="2">
    <location>
        <position position="1"/>
    </location>
</feature>
<sequence>RWTGSRLLKPGCSYFRASSNVLLLLQPDTRFRSKSPTTLQLINHALAVTVSRAFRRHDTGPSNQAANSPKRDDKPPAPDVELQDWNDAWNDGPSSSADDPPAQEIETLAQWAPSPPSNNPTLRARLYTRARKASSHFLNHKTVWQRTSSKASKPHEPSRPLSLASFLILLRSTQHVL</sequence>
<keyword evidence="3" id="KW-1185">Reference proteome</keyword>
<protein>
    <submittedName>
        <fullName evidence="2">Uncharacterized protein</fullName>
    </submittedName>
</protein>
<accession>A0A6A5VPM9</accession>